<comment type="caution">
    <text evidence="2">The sequence shown here is derived from an EMBL/GenBank/DDBJ whole genome shotgun (WGS) entry which is preliminary data.</text>
</comment>
<evidence type="ECO:0000313" key="2">
    <source>
        <dbReference type="EMBL" id="GAI39341.1"/>
    </source>
</evidence>
<reference evidence="2" key="1">
    <citation type="journal article" date="2014" name="Front. Microbiol.">
        <title>High frequency of phylogenetically diverse reductive dehalogenase-homologous genes in deep subseafloor sedimentary metagenomes.</title>
        <authorList>
            <person name="Kawai M."/>
            <person name="Futagami T."/>
            <person name="Toyoda A."/>
            <person name="Takaki Y."/>
            <person name="Nishi S."/>
            <person name="Hori S."/>
            <person name="Arai W."/>
            <person name="Tsubouchi T."/>
            <person name="Morono Y."/>
            <person name="Uchiyama I."/>
            <person name="Ito T."/>
            <person name="Fujiyama A."/>
            <person name="Inagaki F."/>
            <person name="Takami H."/>
        </authorList>
    </citation>
    <scope>NUCLEOTIDE SEQUENCE</scope>
    <source>
        <strain evidence="2">Expedition CK06-06</strain>
    </source>
</reference>
<dbReference type="SUPFAM" id="SSF51338">
    <property type="entry name" value="Composite domain of metallo-dependent hydrolases"/>
    <property type="match status" value="1"/>
</dbReference>
<dbReference type="PANTHER" id="PTHR11647">
    <property type="entry name" value="HYDRANTOINASE/DIHYDROPYRIMIDINASE FAMILY MEMBER"/>
    <property type="match status" value="1"/>
</dbReference>
<gene>
    <name evidence="2" type="ORF">S06H3_40671</name>
</gene>
<dbReference type="InterPro" id="IPR011059">
    <property type="entry name" value="Metal-dep_hydrolase_composite"/>
</dbReference>
<dbReference type="InterPro" id="IPR050378">
    <property type="entry name" value="Metallo-dep_Hydrolases_sf"/>
</dbReference>
<dbReference type="PANTHER" id="PTHR11647:SF1">
    <property type="entry name" value="COLLAPSIN RESPONSE MEDIATOR PROTEIN"/>
    <property type="match status" value="1"/>
</dbReference>
<dbReference type="Pfam" id="PF07969">
    <property type="entry name" value="Amidohydro_3"/>
    <property type="match status" value="1"/>
</dbReference>
<sequence length="118" mass="12706">MIIKNGTVYDPMNGIDGEKKDLFIKEGKIVEEADGKEIDASGLIVLPGGVEIHTHIAGSKVNLGRLFRPEDHRKDPVLRTGVTRGGVGYTVPTPRCPFCLSPRRLAAAALVIMAISNN</sequence>
<dbReference type="Gene3D" id="2.30.40.10">
    <property type="entry name" value="Urease, subunit C, domain 1"/>
    <property type="match status" value="1"/>
</dbReference>
<organism evidence="2">
    <name type="scientific">marine sediment metagenome</name>
    <dbReference type="NCBI Taxonomy" id="412755"/>
    <lineage>
        <taxon>unclassified sequences</taxon>
        <taxon>metagenomes</taxon>
        <taxon>ecological metagenomes</taxon>
    </lineage>
</organism>
<proteinExistence type="predicted"/>
<dbReference type="InterPro" id="IPR013108">
    <property type="entry name" value="Amidohydro_3"/>
</dbReference>
<accession>X1PA53</accession>
<dbReference type="GO" id="GO:0016810">
    <property type="term" value="F:hydrolase activity, acting on carbon-nitrogen (but not peptide) bonds"/>
    <property type="evidence" value="ECO:0007669"/>
    <property type="project" value="InterPro"/>
</dbReference>
<feature type="domain" description="Amidohydrolase 3" evidence="1">
    <location>
        <begin position="36"/>
        <end position="76"/>
    </location>
</feature>
<evidence type="ECO:0000259" key="1">
    <source>
        <dbReference type="Pfam" id="PF07969"/>
    </source>
</evidence>
<name>X1PA53_9ZZZZ</name>
<dbReference type="AlphaFoldDB" id="X1PA53"/>
<protein>
    <recommendedName>
        <fullName evidence="1">Amidohydrolase 3 domain-containing protein</fullName>
    </recommendedName>
</protein>
<dbReference type="EMBL" id="BARV01024982">
    <property type="protein sequence ID" value="GAI39341.1"/>
    <property type="molecule type" value="Genomic_DNA"/>
</dbReference>
<feature type="non-terminal residue" evidence="2">
    <location>
        <position position="118"/>
    </location>
</feature>